<dbReference type="InterPro" id="IPR001878">
    <property type="entry name" value="Znf_CCHC"/>
</dbReference>
<sequence>MHQRRLLTFRSDATKKTLPFKVKFDKNEFLQAVCVWKIDSRDLLKWHAIHADQEEEPFVVPVVRRIDQNTDYSLSRMFVGYENADDTEVCEDELYHEESSSEQSVDSEVEFHLYSQIHYSQNLGEISTLEMDEEADVAGVTGHSSVPTEKQYEDKKITDFIDRGAQLPDDPEIIILSDTPDEDSVYKSKAKKSTSSLARGKTRNHPVSSTPNHASAAGCNTLCPAGSGTDILRQRKSTSGKLNPVGSAGAHAIQDVLVIDDSSEDESLISESDNVESWMLLGAGADDRDEDIMLNLEGCEGKVDVDWSICNKDLEAQISNYAGVRHTSMRYYTADKNVTCRNCSKPGHLSKNCPTPKKVPPCCLCAGRGHLQNSCPARFCLNCCLPGHYFRECLEKAYWNKHCNRCDMKGHYADACPEIWRQYHLTTKPGPIKSASSHSERSALVYCYNCSQKGHFGYECSEKRMHGSMFPTSPFIYYYDDECDIKRRANRLKRKIAELQEAGLLPEQSETPWQEEKHGGHSHKKKSKPWKERGKHNKDGERHKKMKMSRAEKSREQKDSSDAEISHSLEEDFPRGCKRQAHKGSKIHHKSIFQAFLGSKTGYVQEPLEGAKRKKKWKNQKDANPDINENLFLIKQRRKKSKQKSW</sequence>
<keyword evidence="5" id="KW-0862">Zinc</keyword>
<evidence type="ECO:0000256" key="1">
    <source>
        <dbReference type="ARBA" id="ARBA00004604"/>
    </source>
</evidence>
<comment type="subcellular location">
    <subcellularLocation>
        <location evidence="1">Nucleus</location>
        <location evidence="1">Nucleolus</location>
    </subcellularLocation>
</comment>
<evidence type="ECO:0000256" key="2">
    <source>
        <dbReference type="ARBA" id="ARBA00022723"/>
    </source>
</evidence>
<feature type="compositionally biased region" description="Basic residues" evidence="10">
    <location>
        <begin position="576"/>
        <end position="589"/>
    </location>
</feature>
<accession>A0ABC9Y932</accession>
<dbReference type="AlphaFoldDB" id="A0ABC9Y932"/>
<organism evidence="12 13">
    <name type="scientific">Grus japonensis</name>
    <name type="common">Japanese crane</name>
    <name type="synonym">Red-crowned crane</name>
    <dbReference type="NCBI Taxonomy" id="30415"/>
    <lineage>
        <taxon>Eukaryota</taxon>
        <taxon>Metazoa</taxon>
        <taxon>Chordata</taxon>
        <taxon>Craniata</taxon>
        <taxon>Vertebrata</taxon>
        <taxon>Euteleostomi</taxon>
        <taxon>Archelosauria</taxon>
        <taxon>Archosauria</taxon>
        <taxon>Dinosauria</taxon>
        <taxon>Saurischia</taxon>
        <taxon>Theropoda</taxon>
        <taxon>Coelurosauria</taxon>
        <taxon>Aves</taxon>
        <taxon>Neognathae</taxon>
        <taxon>Neoaves</taxon>
        <taxon>Gruiformes</taxon>
        <taxon>Gruidae</taxon>
        <taxon>Grus</taxon>
    </lineage>
</organism>
<keyword evidence="13" id="KW-1185">Reference proteome</keyword>
<evidence type="ECO:0000256" key="3">
    <source>
        <dbReference type="ARBA" id="ARBA00022737"/>
    </source>
</evidence>
<dbReference type="GO" id="GO:0005730">
    <property type="term" value="C:nucleolus"/>
    <property type="evidence" value="ECO:0007669"/>
    <property type="project" value="UniProtKB-SubCell"/>
</dbReference>
<evidence type="ECO:0000313" key="13">
    <source>
        <dbReference type="Proteomes" id="UP001623348"/>
    </source>
</evidence>
<feature type="region of interest" description="Disordered" evidence="10">
    <location>
        <begin position="185"/>
        <end position="214"/>
    </location>
</feature>
<evidence type="ECO:0000256" key="4">
    <source>
        <dbReference type="ARBA" id="ARBA00022771"/>
    </source>
</evidence>
<dbReference type="InterPro" id="IPR051644">
    <property type="entry name" value="TRAMP_AT-DNA-binding"/>
</dbReference>
<dbReference type="GO" id="GO:0008270">
    <property type="term" value="F:zinc ion binding"/>
    <property type="evidence" value="ECO:0007669"/>
    <property type="project" value="UniProtKB-KW"/>
</dbReference>
<reference evidence="12 13" key="1">
    <citation type="submission" date="2024-06" db="EMBL/GenBank/DDBJ databases">
        <title>The draft genome of Grus japonensis, version 3.</title>
        <authorList>
            <person name="Nabeshima K."/>
            <person name="Suzuki S."/>
            <person name="Onuma M."/>
        </authorList>
    </citation>
    <scope>NUCLEOTIDE SEQUENCE [LARGE SCALE GENOMIC DNA]</scope>
    <source>
        <strain evidence="12 13">451A</strain>
    </source>
</reference>
<keyword evidence="6" id="KW-0539">Nucleus</keyword>
<dbReference type="Pfam" id="PF00098">
    <property type="entry name" value="zf-CCHC"/>
    <property type="match status" value="2"/>
</dbReference>
<dbReference type="SUPFAM" id="SSF57756">
    <property type="entry name" value="Retrovirus zinc finger-like domains"/>
    <property type="match status" value="2"/>
</dbReference>
<keyword evidence="2" id="KW-0479">Metal-binding</keyword>
<keyword evidence="3" id="KW-0677">Repeat</keyword>
<dbReference type="EMBL" id="BAAFJT010000040">
    <property type="protein sequence ID" value="GAB0206179.1"/>
    <property type="molecule type" value="Genomic_DNA"/>
</dbReference>
<protein>
    <recommendedName>
        <fullName evidence="7">Zinc finger CCHC domain-containing protein 7</fullName>
    </recommendedName>
    <alternativeName>
        <fullName evidence="8">TRAMP-like complex RNA-binding factor ZCCHC7</fullName>
    </alternativeName>
</protein>
<dbReference type="PANTHER" id="PTHR46543:SF1">
    <property type="entry name" value="ZINC FINGER CCHC DOMAIN-CONTAINING PROTEIN 7"/>
    <property type="match status" value="1"/>
</dbReference>
<evidence type="ECO:0000313" key="12">
    <source>
        <dbReference type="EMBL" id="GAB0206179.1"/>
    </source>
</evidence>
<evidence type="ECO:0000256" key="10">
    <source>
        <dbReference type="SAM" id="MobiDB-lite"/>
    </source>
</evidence>
<comment type="caution">
    <text evidence="12">The sequence shown here is derived from an EMBL/GenBank/DDBJ whole genome shotgun (WGS) entry which is preliminary data.</text>
</comment>
<dbReference type="SMART" id="SM00343">
    <property type="entry name" value="ZnF_C2HC"/>
    <property type="match status" value="5"/>
</dbReference>
<gene>
    <name evidence="12" type="ORF">GRJ2_003083500</name>
</gene>
<dbReference type="PROSITE" id="PS50158">
    <property type="entry name" value="ZF_CCHC"/>
    <property type="match status" value="2"/>
</dbReference>
<feature type="region of interest" description="Disordered" evidence="10">
    <location>
        <begin position="507"/>
        <end position="589"/>
    </location>
</feature>
<feature type="compositionally biased region" description="Basic and acidic residues" evidence="10">
    <location>
        <begin position="549"/>
        <end position="575"/>
    </location>
</feature>
<name>A0ABC9Y932_GRUJA</name>
<feature type="region of interest" description="Disordered" evidence="10">
    <location>
        <begin position="607"/>
        <end position="646"/>
    </location>
</feature>
<feature type="compositionally biased region" description="Basic and acidic residues" evidence="10">
    <location>
        <begin position="529"/>
        <end position="542"/>
    </location>
</feature>
<feature type="domain" description="CCHC-type" evidence="11">
    <location>
        <begin position="340"/>
        <end position="354"/>
    </location>
</feature>
<evidence type="ECO:0000256" key="7">
    <source>
        <dbReference type="ARBA" id="ARBA00041190"/>
    </source>
</evidence>
<dbReference type="Proteomes" id="UP001623348">
    <property type="component" value="Unassembled WGS sequence"/>
</dbReference>
<evidence type="ECO:0000256" key="8">
    <source>
        <dbReference type="ARBA" id="ARBA00043023"/>
    </source>
</evidence>
<evidence type="ECO:0000259" key="11">
    <source>
        <dbReference type="PROSITE" id="PS50158"/>
    </source>
</evidence>
<feature type="domain" description="CCHC-type" evidence="11">
    <location>
        <begin position="447"/>
        <end position="462"/>
    </location>
</feature>
<keyword evidence="4 9" id="KW-0863">Zinc-finger</keyword>
<dbReference type="PANTHER" id="PTHR46543">
    <property type="entry name" value="ZINC FINGER CCHC DOMAIN-CONTAINING PROTEIN 7"/>
    <property type="match status" value="1"/>
</dbReference>
<dbReference type="FunFam" id="4.10.60.10:FF:000020">
    <property type="entry name" value="Zinc finger CCHC domain-containing protein 7"/>
    <property type="match status" value="1"/>
</dbReference>
<evidence type="ECO:0000256" key="6">
    <source>
        <dbReference type="ARBA" id="ARBA00023242"/>
    </source>
</evidence>
<evidence type="ECO:0000256" key="5">
    <source>
        <dbReference type="ARBA" id="ARBA00022833"/>
    </source>
</evidence>
<dbReference type="Gene3D" id="4.10.60.10">
    <property type="entry name" value="Zinc finger, CCHC-type"/>
    <property type="match status" value="2"/>
</dbReference>
<evidence type="ECO:0000256" key="9">
    <source>
        <dbReference type="PROSITE-ProRule" id="PRU00047"/>
    </source>
</evidence>
<dbReference type="InterPro" id="IPR036875">
    <property type="entry name" value="Znf_CCHC_sf"/>
</dbReference>
<feature type="compositionally biased region" description="Basic residues" evidence="10">
    <location>
        <begin position="635"/>
        <end position="646"/>
    </location>
</feature>
<proteinExistence type="predicted"/>